<dbReference type="EMBL" id="LVWG01000027">
    <property type="protein sequence ID" value="KZK74407.1"/>
    <property type="molecule type" value="Genomic_DNA"/>
</dbReference>
<dbReference type="NCBIfam" id="NF006825">
    <property type="entry name" value="PRK09347.1-2"/>
    <property type="match status" value="1"/>
</dbReference>
<dbReference type="AlphaFoldDB" id="A0A165LTF3"/>
<dbReference type="HAMAP" id="MF_00223">
    <property type="entry name" value="FolE"/>
    <property type="match status" value="1"/>
</dbReference>
<keyword evidence="5 6" id="KW-0378">Hydrolase</keyword>
<comment type="catalytic activity">
    <reaction evidence="1 6">
        <text>GTP + H2O = 7,8-dihydroneopterin 3'-triphosphate + formate + H(+)</text>
        <dbReference type="Rhea" id="RHEA:17473"/>
        <dbReference type="ChEBI" id="CHEBI:15377"/>
        <dbReference type="ChEBI" id="CHEBI:15378"/>
        <dbReference type="ChEBI" id="CHEBI:15740"/>
        <dbReference type="ChEBI" id="CHEBI:37565"/>
        <dbReference type="ChEBI" id="CHEBI:58462"/>
        <dbReference type="EC" id="3.5.4.16"/>
    </reaction>
</comment>
<feature type="domain" description="GTP cyclohydrolase I" evidence="8">
    <location>
        <begin position="54"/>
        <end position="230"/>
    </location>
</feature>
<dbReference type="SUPFAM" id="SSF55620">
    <property type="entry name" value="Tetrahydrobiopterin biosynthesis enzymes-like"/>
    <property type="match status" value="1"/>
</dbReference>
<evidence type="ECO:0000256" key="7">
    <source>
        <dbReference type="SAM" id="MobiDB-lite"/>
    </source>
</evidence>
<evidence type="ECO:0000313" key="10">
    <source>
        <dbReference type="Proteomes" id="UP000076481"/>
    </source>
</evidence>
<evidence type="ECO:0000256" key="5">
    <source>
        <dbReference type="ARBA" id="ARBA00022801"/>
    </source>
</evidence>
<dbReference type="NCBIfam" id="NF006826">
    <property type="entry name" value="PRK09347.1-3"/>
    <property type="match status" value="1"/>
</dbReference>
<dbReference type="GO" id="GO:0003934">
    <property type="term" value="F:GTP cyclohydrolase I activity"/>
    <property type="evidence" value="ECO:0007669"/>
    <property type="project" value="UniProtKB-UniRule"/>
</dbReference>
<feature type="region of interest" description="Disordered" evidence="7">
    <location>
        <begin position="1"/>
        <end position="22"/>
    </location>
</feature>
<evidence type="ECO:0000256" key="2">
    <source>
        <dbReference type="ARBA" id="ARBA00005080"/>
    </source>
</evidence>
<sequence>MKQEKTASATSENNPMHTPINTPLFTGRGTCCDDDEYPLDPQELCPEAHAALSASVSTMLESVGEDPMREGLLKTPERVARSLAFLTRGYRQDPEEMLKKAVFTESYDEMVLVRDIDIFSMCEHHMLPFFGKAHVAYIPDGKIVGLSKLARVVEVFARRLQVQERLTQQIRDAIQDVLNPKGVGVVIEAKHMCMVMRGVEKLNSVTTTSAMSGQFITSESTRGEFLRLIRQ</sequence>
<proteinExistence type="inferred from homology"/>
<name>A0A165LTF3_PELLU</name>
<comment type="pathway">
    <text evidence="2 6">Cofactor biosynthesis; 7,8-dihydroneopterin triphosphate biosynthesis; 7,8-dihydroneopterin triphosphate from GTP: step 1/1.</text>
</comment>
<dbReference type="Pfam" id="PF01227">
    <property type="entry name" value="GTP_cyclohydroI"/>
    <property type="match status" value="1"/>
</dbReference>
<dbReference type="PANTHER" id="PTHR11109:SF7">
    <property type="entry name" value="GTP CYCLOHYDROLASE 1"/>
    <property type="match status" value="1"/>
</dbReference>
<dbReference type="GO" id="GO:0005525">
    <property type="term" value="F:GTP binding"/>
    <property type="evidence" value="ECO:0007669"/>
    <property type="project" value="UniProtKB-KW"/>
</dbReference>
<keyword evidence="4 6" id="KW-0554">One-carbon metabolism</keyword>
<dbReference type="InterPro" id="IPR020602">
    <property type="entry name" value="GTP_CycHdrlase_I_dom"/>
</dbReference>
<comment type="subunit">
    <text evidence="6">Homopolymer.</text>
</comment>
<dbReference type="InterPro" id="IPR018234">
    <property type="entry name" value="GTP_CycHdrlase_I_CS"/>
</dbReference>
<evidence type="ECO:0000259" key="8">
    <source>
        <dbReference type="Pfam" id="PF01227"/>
    </source>
</evidence>
<dbReference type="RefSeq" id="WP_303681460.1">
    <property type="nucleotide sequence ID" value="NZ_LVWG01000027.1"/>
</dbReference>
<dbReference type="EC" id="3.5.4.16" evidence="6"/>
<dbReference type="PROSITE" id="PS00860">
    <property type="entry name" value="GTP_CYCLOHYDROL_1_2"/>
    <property type="match status" value="1"/>
</dbReference>
<evidence type="ECO:0000256" key="1">
    <source>
        <dbReference type="ARBA" id="ARBA00001052"/>
    </source>
</evidence>
<feature type="binding site" evidence="6">
    <location>
        <position position="193"/>
    </location>
    <ligand>
        <name>Zn(2+)</name>
        <dbReference type="ChEBI" id="CHEBI:29105"/>
    </ligand>
</feature>
<dbReference type="FunFam" id="3.30.1130.10:FF:000001">
    <property type="entry name" value="GTP cyclohydrolase 1"/>
    <property type="match status" value="1"/>
</dbReference>
<protein>
    <recommendedName>
        <fullName evidence="6">GTP cyclohydrolase 1</fullName>
        <ecNumber evidence="6">3.5.4.16</ecNumber>
    </recommendedName>
    <alternativeName>
        <fullName evidence="6">GTP cyclohydrolase I</fullName>
        <shortName evidence="6">GTP-CH-I</shortName>
    </alternativeName>
</protein>
<dbReference type="PROSITE" id="PS00859">
    <property type="entry name" value="GTP_CYCLOHYDROL_1_1"/>
    <property type="match status" value="1"/>
</dbReference>
<dbReference type="NCBIfam" id="TIGR00063">
    <property type="entry name" value="folE"/>
    <property type="match status" value="1"/>
</dbReference>
<comment type="similarity">
    <text evidence="3 6">Belongs to the GTP cyclohydrolase I family.</text>
</comment>
<dbReference type="GO" id="GO:0046654">
    <property type="term" value="P:tetrahydrofolate biosynthetic process"/>
    <property type="evidence" value="ECO:0007669"/>
    <property type="project" value="UniProtKB-UniRule"/>
</dbReference>
<feature type="binding site" evidence="6">
    <location>
        <position position="122"/>
    </location>
    <ligand>
        <name>Zn(2+)</name>
        <dbReference type="ChEBI" id="CHEBI:29105"/>
    </ligand>
</feature>
<dbReference type="GO" id="GO:0006730">
    <property type="term" value="P:one-carbon metabolic process"/>
    <property type="evidence" value="ECO:0007669"/>
    <property type="project" value="UniProtKB-UniRule"/>
</dbReference>
<dbReference type="PANTHER" id="PTHR11109">
    <property type="entry name" value="GTP CYCLOHYDROLASE I"/>
    <property type="match status" value="1"/>
</dbReference>
<dbReference type="Gene3D" id="3.30.1130.10">
    <property type="match status" value="1"/>
</dbReference>
<evidence type="ECO:0000256" key="6">
    <source>
        <dbReference type="HAMAP-Rule" id="MF_00223"/>
    </source>
</evidence>
<keyword evidence="6" id="KW-0342">GTP-binding</keyword>
<evidence type="ECO:0000256" key="4">
    <source>
        <dbReference type="ARBA" id="ARBA00022563"/>
    </source>
</evidence>
<dbReference type="InterPro" id="IPR043133">
    <property type="entry name" value="GTP-CH-I_C/QueF"/>
</dbReference>
<reference evidence="9 10" key="1">
    <citation type="submission" date="2016-03" db="EMBL/GenBank/DDBJ databases">
        <title>Speciation and ecological success in dimly lit waters: horizontal gene transfer in a green sulfur bacteria bloom unveiled by metagenomic assembly.</title>
        <authorList>
            <person name="Llorens-Mares T."/>
            <person name="Liu Z."/>
            <person name="Allen L.Z."/>
            <person name="Rusch D.B."/>
            <person name="Craig M.T."/>
            <person name="Dupont C.L."/>
            <person name="Bryant D.A."/>
            <person name="Casamayor E.O."/>
        </authorList>
    </citation>
    <scope>NUCLEOTIDE SEQUENCE [LARGE SCALE GENOMIC DNA]</scope>
    <source>
        <strain evidence="9">CIII</strain>
    </source>
</reference>
<dbReference type="InterPro" id="IPR043134">
    <property type="entry name" value="GTP-CH-I_N"/>
</dbReference>
<dbReference type="GO" id="GO:0008270">
    <property type="term" value="F:zinc ion binding"/>
    <property type="evidence" value="ECO:0007669"/>
    <property type="project" value="UniProtKB-UniRule"/>
</dbReference>
<gene>
    <name evidence="6" type="primary">folE</name>
    <name evidence="9" type="ORF">A3K90_03925</name>
</gene>
<dbReference type="GO" id="GO:0005737">
    <property type="term" value="C:cytoplasm"/>
    <property type="evidence" value="ECO:0007669"/>
    <property type="project" value="TreeGrafter"/>
</dbReference>
<evidence type="ECO:0000313" key="9">
    <source>
        <dbReference type="EMBL" id="KZK74407.1"/>
    </source>
</evidence>
<keyword evidence="6" id="KW-0862">Zinc</keyword>
<accession>A0A165LTF3</accession>
<dbReference type="Proteomes" id="UP000076481">
    <property type="component" value="Unassembled WGS sequence"/>
</dbReference>
<comment type="caution">
    <text evidence="9">The sequence shown here is derived from an EMBL/GenBank/DDBJ whole genome shotgun (WGS) entry which is preliminary data.</text>
</comment>
<dbReference type="UniPathway" id="UPA00848">
    <property type="reaction ID" value="UER00151"/>
</dbReference>
<dbReference type="InterPro" id="IPR001474">
    <property type="entry name" value="GTP_CycHdrlase_I"/>
</dbReference>
<dbReference type="Gene3D" id="1.10.286.10">
    <property type="match status" value="1"/>
</dbReference>
<dbReference type="CDD" id="cd00642">
    <property type="entry name" value="GTP_cyclohydro1"/>
    <property type="match status" value="1"/>
</dbReference>
<keyword evidence="6" id="KW-0479">Metal-binding</keyword>
<feature type="binding site" evidence="6">
    <location>
        <position position="125"/>
    </location>
    <ligand>
        <name>Zn(2+)</name>
        <dbReference type="ChEBI" id="CHEBI:29105"/>
    </ligand>
</feature>
<organism evidence="9 10">
    <name type="scientific">Pelodictyon luteolum</name>
    <dbReference type="NCBI Taxonomy" id="1100"/>
    <lineage>
        <taxon>Bacteria</taxon>
        <taxon>Pseudomonadati</taxon>
        <taxon>Chlorobiota</taxon>
        <taxon>Chlorobiia</taxon>
        <taxon>Chlorobiales</taxon>
        <taxon>Chlorobiaceae</taxon>
        <taxon>Chlorobium/Pelodictyon group</taxon>
        <taxon>Pelodictyon</taxon>
    </lineage>
</organism>
<keyword evidence="6" id="KW-0547">Nucleotide-binding</keyword>
<dbReference type="GO" id="GO:0006729">
    <property type="term" value="P:tetrahydrobiopterin biosynthetic process"/>
    <property type="evidence" value="ECO:0007669"/>
    <property type="project" value="TreeGrafter"/>
</dbReference>
<evidence type="ECO:0000256" key="3">
    <source>
        <dbReference type="ARBA" id="ARBA00008085"/>
    </source>
</evidence>